<sequence length="339" mass="38480">MESTGKSKASTTVEEKEPHTLLKTIMKTKFDYPPTSSAREVALSNSDQESQEDEENQEKEKGFDGTNSGIPSKYSLYQQSVQVSGDPFCYLQKGHKLSSEVLSDVRWWEGTSPSPGRLLRHCSFENRADVSSRISLFHGNVLQPLESKLVNGNPLEIMQNMTLEDNEGDSMAGTTNSELQGSPKAVHDTKSLKDVQLPARDIVCAFNYSCCCLHNRKDLILYFKHALNALSRKGGIFVMDFIWRHIFRGCSKAAEENPTCQPLRTFPLVEKPHGRCEFEKVRKVLIRQKYVTAVFRTWSLPEVKDCLEEAGFRSVHFWIRNMPDSEQIRRTDGFSADET</sequence>
<reference evidence="2 3" key="1">
    <citation type="journal article" date="2021" name="Comput. Struct. Biotechnol. J.">
        <title>De novo genome assembly of the potent medicinal plant Rehmannia glutinosa using nanopore technology.</title>
        <authorList>
            <person name="Ma L."/>
            <person name="Dong C."/>
            <person name="Song C."/>
            <person name="Wang X."/>
            <person name="Zheng X."/>
            <person name="Niu Y."/>
            <person name="Chen S."/>
            <person name="Feng W."/>
        </authorList>
    </citation>
    <scope>NUCLEOTIDE SEQUENCE [LARGE SCALE GENOMIC DNA]</scope>
    <source>
        <strain evidence="2">DH-2019</strain>
    </source>
</reference>
<dbReference type="InterPro" id="IPR029063">
    <property type="entry name" value="SAM-dependent_MTases_sf"/>
</dbReference>
<evidence type="ECO:0000313" key="3">
    <source>
        <dbReference type="Proteomes" id="UP001318860"/>
    </source>
</evidence>
<feature type="region of interest" description="Disordered" evidence="1">
    <location>
        <begin position="1"/>
        <end position="71"/>
    </location>
</feature>
<name>A0ABR0UBL3_REHGL</name>
<evidence type="ECO:0000256" key="1">
    <source>
        <dbReference type="SAM" id="MobiDB-lite"/>
    </source>
</evidence>
<dbReference type="PANTHER" id="PTHR37211:SF1">
    <property type="entry name" value="EXPRESSED PROTEIN"/>
    <property type="match status" value="1"/>
</dbReference>
<protein>
    <submittedName>
        <fullName evidence="2">Uncharacterized protein</fullName>
    </submittedName>
</protein>
<dbReference type="EMBL" id="JABTTQ020003118">
    <property type="protein sequence ID" value="KAK6119899.1"/>
    <property type="molecule type" value="Genomic_DNA"/>
</dbReference>
<accession>A0ABR0UBL3</accession>
<dbReference type="Gene3D" id="3.40.50.150">
    <property type="entry name" value="Vaccinia Virus protein VP39"/>
    <property type="match status" value="1"/>
</dbReference>
<dbReference type="Proteomes" id="UP001318860">
    <property type="component" value="Unassembled WGS sequence"/>
</dbReference>
<organism evidence="2 3">
    <name type="scientific">Rehmannia glutinosa</name>
    <name type="common">Chinese foxglove</name>
    <dbReference type="NCBI Taxonomy" id="99300"/>
    <lineage>
        <taxon>Eukaryota</taxon>
        <taxon>Viridiplantae</taxon>
        <taxon>Streptophyta</taxon>
        <taxon>Embryophyta</taxon>
        <taxon>Tracheophyta</taxon>
        <taxon>Spermatophyta</taxon>
        <taxon>Magnoliopsida</taxon>
        <taxon>eudicotyledons</taxon>
        <taxon>Gunneridae</taxon>
        <taxon>Pentapetalae</taxon>
        <taxon>asterids</taxon>
        <taxon>lamiids</taxon>
        <taxon>Lamiales</taxon>
        <taxon>Orobanchaceae</taxon>
        <taxon>Rehmannieae</taxon>
        <taxon>Rehmannia</taxon>
    </lineage>
</organism>
<evidence type="ECO:0000313" key="2">
    <source>
        <dbReference type="EMBL" id="KAK6119899.1"/>
    </source>
</evidence>
<comment type="caution">
    <text evidence="2">The sequence shown here is derived from an EMBL/GenBank/DDBJ whole genome shotgun (WGS) entry which is preliminary data.</text>
</comment>
<feature type="compositionally biased region" description="Polar residues" evidence="1">
    <location>
        <begin position="1"/>
        <end position="12"/>
    </location>
</feature>
<dbReference type="SUPFAM" id="SSF53335">
    <property type="entry name" value="S-adenosyl-L-methionine-dependent methyltransferases"/>
    <property type="match status" value="1"/>
</dbReference>
<keyword evidence="3" id="KW-1185">Reference proteome</keyword>
<dbReference type="PANTHER" id="PTHR37211">
    <property type="entry name" value="EXPRESSED PROTEIN"/>
    <property type="match status" value="1"/>
</dbReference>
<proteinExistence type="predicted"/>
<gene>
    <name evidence="2" type="ORF">DH2020_046346</name>
</gene>